<feature type="compositionally biased region" description="Polar residues" evidence="2">
    <location>
        <begin position="1"/>
        <end position="14"/>
    </location>
</feature>
<proteinExistence type="inferred from homology"/>
<accession>A0A8B9MN98</accession>
<evidence type="ECO:0000313" key="5">
    <source>
        <dbReference type="Proteomes" id="UP000694541"/>
    </source>
</evidence>
<dbReference type="Proteomes" id="UP000694541">
    <property type="component" value="Unplaced"/>
</dbReference>
<dbReference type="PANTHER" id="PTHR22574:SF14">
    <property type="entry name" value="INTEGRAL MEMBRANE PROTEIN"/>
    <property type="match status" value="1"/>
</dbReference>
<reference evidence="4" key="1">
    <citation type="submission" date="2025-08" db="UniProtKB">
        <authorList>
            <consortium name="Ensembl"/>
        </authorList>
    </citation>
    <scope>IDENTIFICATION</scope>
</reference>
<protein>
    <recommendedName>
        <fullName evidence="3">Golgi associated RAB2 interactor protein-like Rab2B-binding domain-containing protein</fullName>
    </recommendedName>
</protein>
<dbReference type="Pfam" id="PF12480">
    <property type="entry name" value="GARIL_Rab2_bd"/>
    <property type="match status" value="1"/>
</dbReference>
<dbReference type="GO" id="GO:0005634">
    <property type="term" value="C:nucleus"/>
    <property type="evidence" value="ECO:0007669"/>
    <property type="project" value="TreeGrafter"/>
</dbReference>
<feature type="region of interest" description="Disordered" evidence="2">
    <location>
        <begin position="1"/>
        <end position="49"/>
    </location>
</feature>
<evidence type="ECO:0000256" key="1">
    <source>
        <dbReference type="ARBA" id="ARBA00038379"/>
    </source>
</evidence>
<dbReference type="AlphaFoldDB" id="A0A8B9MN98"/>
<sequence>MSSQPCVPSTTASWSPPAHVPPSTAPFTPHLPSPPPATTPQDPPSPPVPACAASRVTVGIAATSPLLPLPDLMLLARPVPASPPDTEELQLFGLLPLSCVRLSLHSRRRHQLRARLVTGRTFYLQLLASPRRLRRLFARWIRLLFLLRDAKTSPAVTP</sequence>
<evidence type="ECO:0000313" key="4">
    <source>
        <dbReference type="Ensembl" id="ENSANIP00000010198.1"/>
    </source>
</evidence>
<evidence type="ECO:0000259" key="3">
    <source>
        <dbReference type="Pfam" id="PF12480"/>
    </source>
</evidence>
<evidence type="ECO:0000256" key="2">
    <source>
        <dbReference type="SAM" id="MobiDB-lite"/>
    </source>
</evidence>
<organism evidence="4 5">
    <name type="scientific">Accipiter nisus</name>
    <name type="common">Eurasian sparrowhawk</name>
    <dbReference type="NCBI Taxonomy" id="211598"/>
    <lineage>
        <taxon>Eukaryota</taxon>
        <taxon>Metazoa</taxon>
        <taxon>Chordata</taxon>
        <taxon>Craniata</taxon>
        <taxon>Vertebrata</taxon>
        <taxon>Euteleostomi</taxon>
        <taxon>Archelosauria</taxon>
        <taxon>Archosauria</taxon>
        <taxon>Dinosauria</taxon>
        <taxon>Saurischia</taxon>
        <taxon>Theropoda</taxon>
        <taxon>Coelurosauria</taxon>
        <taxon>Aves</taxon>
        <taxon>Neognathae</taxon>
        <taxon>Neoaves</taxon>
        <taxon>Telluraves</taxon>
        <taxon>Accipitrimorphae</taxon>
        <taxon>Accipitriformes</taxon>
        <taxon>Accipitridae</taxon>
        <taxon>Accipitrinae</taxon>
        <taxon>Accipiter</taxon>
    </lineage>
</organism>
<reference evidence="4" key="2">
    <citation type="submission" date="2025-09" db="UniProtKB">
        <authorList>
            <consortium name="Ensembl"/>
        </authorList>
    </citation>
    <scope>IDENTIFICATION</scope>
</reference>
<dbReference type="Ensembl" id="ENSANIT00000010554.1">
    <property type="protein sequence ID" value="ENSANIP00000010198.1"/>
    <property type="gene ID" value="ENSANIG00000006892.1"/>
</dbReference>
<feature type="domain" description="Golgi associated RAB2 interactor protein-like Rab2B-binding" evidence="3">
    <location>
        <begin position="91"/>
        <end position="150"/>
    </location>
</feature>
<comment type="similarity">
    <text evidence="1">Belongs to the GARIN family.</text>
</comment>
<dbReference type="PANTHER" id="PTHR22574">
    <property type="match status" value="1"/>
</dbReference>
<keyword evidence="5" id="KW-1185">Reference proteome</keyword>
<name>A0A8B9MN98_9AVES</name>
<feature type="compositionally biased region" description="Pro residues" evidence="2">
    <location>
        <begin position="18"/>
        <end position="49"/>
    </location>
</feature>
<dbReference type="InterPro" id="IPR022168">
    <property type="entry name" value="GARIL-like_Rab2B-bd"/>
</dbReference>